<accession>A0A4C1SXC9</accession>
<evidence type="ECO:0000313" key="2">
    <source>
        <dbReference type="Proteomes" id="UP000299102"/>
    </source>
</evidence>
<dbReference type="EMBL" id="BGZK01000019">
    <property type="protein sequence ID" value="GBP05681.1"/>
    <property type="molecule type" value="Genomic_DNA"/>
</dbReference>
<reference evidence="1 2" key="1">
    <citation type="journal article" date="2019" name="Commun. Biol.">
        <title>The bagworm genome reveals a unique fibroin gene that provides high tensile strength.</title>
        <authorList>
            <person name="Kono N."/>
            <person name="Nakamura H."/>
            <person name="Ohtoshi R."/>
            <person name="Tomita M."/>
            <person name="Numata K."/>
            <person name="Arakawa K."/>
        </authorList>
    </citation>
    <scope>NUCLEOTIDE SEQUENCE [LARGE SCALE GENOMIC DNA]</scope>
</reference>
<dbReference type="Proteomes" id="UP000299102">
    <property type="component" value="Unassembled WGS sequence"/>
</dbReference>
<organism evidence="1 2">
    <name type="scientific">Eumeta variegata</name>
    <name type="common">Bagworm moth</name>
    <name type="synonym">Eumeta japonica</name>
    <dbReference type="NCBI Taxonomy" id="151549"/>
    <lineage>
        <taxon>Eukaryota</taxon>
        <taxon>Metazoa</taxon>
        <taxon>Ecdysozoa</taxon>
        <taxon>Arthropoda</taxon>
        <taxon>Hexapoda</taxon>
        <taxon>Insecta</taxon>
        <taxon>Pterygota</taxon>
        <taxon>Neoptera</taxon>
        <taxon>Endopterygota</taxon>
        <taxon>Lepidoptera</taxon>
        <taxon>Glossata</taxon>
        <taxon>Ditrysia</taxon>
        <taxon>Tineoidea</taxon>
        <taxon>Psychidae</taxon>
        <taxon>Oiketicinae</taxon>
        <taxon>Eumeta</taxon>
    </lineage>
</organism>
<name>A0A4C1SXC9_EUMVA</name>
<gene>
    <name evidence="1" type="ORF">EVAR_5027_1</name>
</gene>
<sequence>MDVSEVREICKDRIMWKSVVSSFLLENALQGLKEQVLLIVLDDVLTLVTAAVISPQLALRLKSKPLNLKLKKNVEQLTVQTIPKTSRYDIYCRF</sequence>
<dbReference type="AlphaFoldDB" id="A0A4C1SXC9"/>
<comment type="caution">
    <text evidence="1">The sequence shown here is derived from an EMBL/GenBank/DDBJ whole genome shotgun (WGS) entry which is preliminary data.</text>
</comment>
<proteinExistence type="predicted"/>
<keyword evidence="2" id="KW-1185">Reference proteome</keyword>
<protein>
    <submittedName>
        <fullName evidence="1">Uncharacterized protein</fullName>
    </submittedName>
</protein>
<evidence type="ECO:0000313" key="1">
    <source>
        <dbReference type="EMBL" id="GBP05681.1"/>
    </source>
</evidence>